<dbReference type="FunFam" id="3.40.30.10:FF:000003">
    <property type="entry name" value="Peroxiredoxin 1"/>
    <property type="match status" value="1"/>
</dbReference>
<dbReference type="EC" id="1.11.1.24" evidence="2"/>
<keyword evidence="5" id="KW-0560">Oxidoreductase</keyword>
<dbReference type="PANTHER" id="PTHR10681">
    <property type="entry name" value="THIOREDOXIN PEROXIDASE"/>
    <property type="match status" value="1"/>
</dbReference>
<name>A0A1D1Z343_9ARAE</name>
<evidence type="ECO:0000256" key="4">
    <source>
        <dbReference type="ARBA" id="ARBA00022862"/>
    </source>
</evidence>
<dbReference type="InterPro" id="IPR000866">
    <property type="entry name" value="AhpC/TSA"/>
</dbReference>
<dbReference type="SUPFAM" id="SSF52833">
    <property type="entry name" value="Thioredoxin-like"/>
    <property type="match status" value="1"/>
</dbReference>
<dbReference type="GO" id="GO:0005829">
    <property type="term" value="C:cytosol"/>
    <property type="evidence" value="ECO:0007669"/>
    <property type="project" value="TreeGrafter"/>
</dbReference>
<protein>
    <recommendedName>
        <fullName evidence="2">thioredoxin-dependent peroxiredoxin</fullName>
        <ecNumber evidence="2">1.11.1.24</ecNumber>
    </recommendedName>
</protein>
<proteinExistence type="inferred from homology"/>
<dbReference type="AlphaFoldDB" id="A0A1D1Z343"/>
<evidence type="ECO:0000256" key="3">
    <source>
        <dbReference type="ARBA" id="ARBA00022559"/>
    </source>
</evidence>
<reference evidence="11" key="1">
    <citation type="submission" date="2015-07" db="EMBL/GenBank/DDBJ databases">
        <title>Transcriptome Assembly of Anthurium amnicola.</title>
        <authorList>
            <person name="Suzuki J."/>
        </authorList>
    </citation>
    <scope>NUCLEOTIDE SEQUENCE</scope>
</reference>
<sequence length="258" mass="29146">YTDKMFALSSRSLSARLISKAAATTSLKLTQRKFSDSRTLYQTDFTNSIKEVSNLLKRRFERPARIARPAPPWEANAVVDGEIKTLSLKDFASKYLVMVFYPLDFTFVCPTELIAFSDRVQEFKDINTEVVGISCDSHHSHLAWDKVPKSQGGLGGIKIPLIADIKKDITKKYGCLYEEMGFPFRGTFIIDDKGSLRIAHINDTEIGRSVDETLRLVKAIQFANKHGEVCPANWESGDRTIVPDPKKSKEYFAQLKDE</sequence>
<keyword evidence="3" id="KW-0575">Peroxidase</keyword>
<dbReference type="GO" id="GO:0033554">
    <property type="term" value="P:cellular response to stress"/>
    <property type="evidence" value="ECO:0007669"/>
    <property type="project" value="TreeGrafter"/>
</dbReference>
<keyword evidence="7" id="KW-0676">Redox-active center</keyword>
<dbReference type="GO" id="GO:0006979">
    <property type="term" value="P:response to oxidative stress"/>
    <property type="evidence" value="ECO:0007669"/>
    <property type="project" value="TreeGrafter"/>
</dbReference>
<evidence type="ECO:0000256" key="2">
    <source>
        <dbReference type="ARBA" id="ARBA00013017"/>
    </source>
</evidence>
<evidence type="ECO:0000256" key="5">
    <source>
        <dbReference type="ARBA" id="ARBA00023002"/>
    </source>
</evidence>
<dbReference type="GO" id="GO:0008379">
    <property type="term" value="F:thioredoxin peroxidase activity"/>
    <property type="evidence" value="ECO:0007669"/>
    <property type="project" value="TreeGrafter"/>
</dbReference>
<gene>
    <name evidence="11" type="primary">Prdx4_1</name>
    <name evidence="11" type="ORF">g.20461</name>
</gene>
<evidence type="ECO:0000259" key="10">
    <source>
        <dbReference type="PROSITE" id="PS51352"/>
    </source>
</evidence>
<dbReference type="PANTHER" id="PTHR10681:SF171">
    <property type="entry name" value="PEROXIREDOXIN 4"/>
    <property type="match status" value="1"/>
</dbReference>
<dbReference type="PROSITE" id="PS51352">
    <property type="entry name" value="THIOREDOXIN_2"/>
    <property type="match status" value="1"/>
</dbReference>
<evidence type="ECO:0000256" key="6">
    <source>
        <dbReference type="ARBA" id="ARBA00023157"/>
    </source>
</evidence>
<dbReference type="GO" id="GO:0045454">
    <property type="term" value="P:cell redox homeostasis"/>
    <property type="evidence" value="ECO:0007669"/>
    <property type="project" value="TreeGrafter"/>
</dbReference>
<keyword evidence="4" id="KW-0049">Antioxidant</keyword>
<evidence type="ECO:0000256" key="8">
    <source>
        <dbReference type="ARBA" id="ARBA00045169"/>
    </source>
</evidence>
<dbReference type="EMBL" id="GDJX01006667">
    <property type="protein sequence ID" value="JAT61269.1"/>
    <property type="molecule type" value="Transcribed_RNA"/>
</dbReference>
<organism evidence="11">
    <name type="scientific">Anthurium amnicola</name>
    <dbReference type="NCBI Taxonomy" id="1678845"/>
    <lineage>
        <taxon>Eukaryota</taxon>
        <taxon>Viridiplantae</taxon>
        <taxon>Streptophyta</taxon>
        <taxon>Embryophyta</taxon>
        <taxon>Tracheophyta</taxon>
        <taxon>Spermatophyta</taxon>
        <taxon>Magnoliopsida</taxon>
        <taxon>Liliopsida</taxon>
        <taxon>Araceae</taxon>
        <taxon>Pothoideae</taxon>
        <taxon>Potheae</taxon>
        <taxon>Anthurium</taxon>
    </lineage>
</organism>
<accession>A0A1D1Z343</accession>
<evidence type="ECO:0000256" key="9">
    <source>
        <dbReference type="ARBA" id="ARBA00049091"/>
    </source>
</evidence>
<dbReference type="InterPro" id="IPR019479">
    <property type="entry name" value="Peroxiredoxin_C"/>
</dbReference>
<dbReference type="CDD" id="cd03015">
    <property type="entry name" value="PRX_Typ2cys"/>
    <property type="match status" value="1"/>
</dbReference>
<dbReference type="Pfam" id="PF10417">
    <property type="entry name" value="1-cysPrx_C"/>
    <property type="match status" value="1"/>
</dbReference>
<dbReference type="InterPro" id="IPR013766">
    <property type="entry name" value="Thioredoxin_domain"/>
</dbReference>
<dbReference type="Pfam" id="PF00578">
    <property type="entry name" value="AhpC-TSA"/>
    <property type="match status" value="1"/>
</dbReference>
<dbReference type="GO" id="GO:0042744">
    <property type="term" value="P:hydrogen peroxide catabolic process"/>
    <property type="evidence" value="ECO:0007669"/>
    <property type="project" value="TreeGrafter"/>
</dbReference>
<dbReference type="Gene3D" id="3.40.30.10">
    <property type="entry name" value="Glutaredoxin"/>
    <property type="match status" value="1"/>
</dbReference>
<evidence type="ECO:0000256" key="1">
    <source>
        <dbReference type="ARBA" id="ARBA00009796"/>
    </source>
</evidence>
<comment type="similarity">
    <text evidence="1">Belongs to the peroxiredoxin family. AhpC/Prx1 subfamily.</text>
</comment>
<feature type="non-terminal residue" evidence="11">
    <location>
        <position position="1"/>
    </location>
</feature>
<feature type="domain" description="Thioredoxin" evidence="10">
    <location>
        <begin position="64"/>
        <end position="222"/>
    </location>
</feature>
<evidence type="ECO:0000313" key="11">
    <source>
        <dbReference type="EMBL" id="JAT61269.1"/>
    </source>
</evidence>
<comment type="function">
    <text evidence="8">Thiol-specific peroxidase that catalyzes the reduction of hydrogen peroxide and organic hydroperoxides to water and alcohols, respectively. Plays a role in cell protection against oxidative stress by detoxifying peroxides. May be an antioxidant enzyme particularly in the developing shoot and photosynthesizing leaf.</text>
</comment>
<comment type="catalytic activity">
    <reaction evidence="9">
        <text>a hydroperoxide + [thioredoxin]-dithiol = an alcohol + [thioredoxin]-disulfide + H2O</text>
        <dbReference type="Rhea" id="RHEA:62620"/>
        <dbReference type="Rhea" id="RHEA-COMP:10698"/>
        <dbReference type="Rhea" id="RHEA-COMP:10700"/>
        <dbReference type="ChEBI" id="CHEBI:15377"/>
        <dbReference type="ChEBI" id="CHEBI:29950"/>
        <dbReference type="ChEBI" id="CHEBI:30879"/>
        <dbReference type="ChEBI" id="CHEBI:35924"/>
        <dbReference type="ChEBI" id="CHEBI:50058"/>
        <dbReference type="EC" id="1.11.1.24"/>
    </reaction>
</comment>
<keyword evidence="6" id="KW-1015">Disulfide bond</keyword>
<evidence type="ECO:0000256" key="7">
    <source>
        <dbReference type="ARBA" id="ARBA00023284"/>
    </source>
</evidence>
<dbReference type="InterPro" id="IPR036249">
    <property type="entry name" value="Thioredoxin-like_sf"/>
</dbReference>
<dbReference type="InterPro" id="IPR050217">
    <property type="entry name" value="Peroxiredoxin"/>
</dbReference>